<dbReference type="Proteomes" id="UP000187203">
    <property type="component" value="Unassembled WGS sequence"/>
</dbReference>
<reference evidence="3" key="1">
    <citation type="submission" date="2013-09" db="EMBL/GenBank/DDBJ databases">
        <title>Corchorus olitorius genome sequencing.</title>
        <authorList>
            <person name="Alam M."/>
            <person name="Haque M.S."/>
            <person name="Islam M.S."/>
            <person name="Emdad E.M."/>
            <person name="Islam M.M."/>
            <person name="Ahmed B."/>
            <person name="Halim A."/>
            <person name="Hossen Q.M.M."/>
            <person name="Hossain M.Z."/>
            <person name="Ahmed R."/>
            <person name="Khan M.M."/>
            <person name="Islam R."/>
            <person name="Rashid M.M."/>
            <person name="Khan S.A."/>
            <person name="Rahman M.S."/>
            <person name="Alam M."/>
            <person name="Yahiya A.S."/>
            <person name="Khan M.S."/>
            <person name="Azam M.S."/>
            <person name="Haque T."/>
            <person name="Lashkar M.Z.H."/>
            <person name="Akhand A.I."/>
            <person name="Morshed G."/>
            <person name="Roy S."/>
            <person name="Uddin K.S."/>
            <person name="Rabeya T."/>
            <person name="Hossain A.S."/>
            <person name="Chowdhury A."/>
            <person name="Snigdha A.R."/>
            <person name="Mortoza M.S."/>
            <person name="Matin S.A."/>
            <person name="Hoque S.M.E."/>
            <person name="Islam M.K."/>
            <person name="Roy D.K."/>
            <person name="Haider R."/>
            <person name="Moosa M.M."/>
            <person name="Elias S.M."/>
            <person name="Hasan A.M."/>
            <person name="Jahan S."/>
            <person name="Shafiuddin M."/>
            <person name="Mahmood N."/>
            <person name="Shommy N.S."/>
        </authorList>
    </citation>
    <scope>NUCLEOTIDE SEQUENCE [LARGE SCALE GENOMIC DNA]</scope>
    <source>
        <strain evidence="3">cv. O-4</strain>
    </source>
</reference>
<keyword evidence="3" id="KW-1185">Reference proteome</keyword>
<dbReference type="EMBL" id="AWUE01008045">
    <property type="protein sequence ID" value="OMP12675.1"/>
    <property type="molecule type" value="Genomic_DNA"/>
</dbReference>
<feature type="compositionally biased region" description="Basic and acidic residues" evidence="1">
    <location>
        <begin position="1"/>
        <end position="15"/>
    </location>
</feature>
<name>A0A1R3KZZ6_9ROSI</name>
<sequence>MVTEKRKSDKTESSKKVKQSSKGKGIAVEKAPPPKKKKAAAGSPQENNSFSVPDDHFRDKWHQLRYESLSDFKLLGTKTLDWDSLRKNPKYVSVYNKLEKVGWIGLTQFSNEKASLTTVKEFYTGIVPKANLYQGDKEWNKDDIFAYFCGKEVVVTSSMLGLLVHIEGDEGDSEPPKDFDYNGA</sequence>
<evidence type="ECO:0000313" key="2">
    <source>
        <dbReference type="EMBL" id="OMP12675.1"/>
    </source>
</evidence>
<organism evidence="2 3">
    <name type="scientific">Corchorus olitorius</name>
    <dbReference type="NCBI Taxonomy" id="93759"/>
    <lineage>
        <taxon>Eukaryota</taxon>
        <taxon>Viridiplantae</taxon>
        <taxon>Streptophyta</taxon>
        <taxon>Embryophyta</taxon>
        <taxon>Tracheophyta</taxon>
        <taxon>Spermatophyta</taxon>
        <taxon>Magnoliopsida</taxon>
        <taxon>eudicotyledons</taxon>
        <taxon>Gunneridae</taxon>
        <taxon>Pentapetalae</taxon>
        <taxon>rosids</taxon>
        <taxon>malvids</taxon>
        <taxon>Malvales</taxon>
        <taxon>Malvaceae</taxon>
        <taxon>Grewioideae</taxon>
        <taxon>Apeibeae</taxon>
        <taxon>Corchorus</taxon>
    </lineage>
</organism>
<comment type="caution">
    <text evidence="2">The sequence shown here is derived from an EMBL/GenBank/DDBJ whole genome shotgun (WGS) entry which is preliminary data.</text>
</comment>
<accession>A0A1R3KZZ6</accession>
<dbReference type="AlphaFoldDB" id="A0A1R3KZZ6"/>
<proteinExistence type="predicted"/>
<gene>
    <name evidence="2" type="ORF">COLO4_02891</name>
</gene>
<evidence type="ECO:0000256" key="1">
    <source>
        <dbReference type="SAM" id="MobiDB-lite"/>
    </source>
</evidence>
<evidence type="ECO:0000313" key="3">
    <source>
        <dbReference type="Proteomes" id="UP000187203"/>
    </source>
</evidence>
<protein>
    <submittedName>
        <fullName evidence="2">Uncharacterized protein</fullName>
    </submittedName>
</protein>
<feature type="region of interest" description="Disordered" evidence="1">
    <location>
        <begin position="1"/>
        <end position="54"/>
    </location>
</feature>